<dbReference type="AlphaFoldDB" id="A0A8S1HMP8"/>
<dbReference type="Proteomes" id="UP000835052">
    <property type="component" value="Unassembled WGS sequence"/>
</dbReference>
<dbReference type="EMBL" id="CAJGYM010000074">
    <property type="protein sequence ID" value="CAD6196510.1"/>
    <property type="molecule type" value="Genomic_DNA"/>
</dbReference>
<organism evidence="1 2">
    <name type="scientific">Caenorhabditis auriculariae</name>
    <dbReference type="NCBI Taxonomy" id="2777116"/>
    <lineage>
        <taxon>Eukaryota</taxon>
        <taxon>Metazoa</taxon>
        <taxon>Ecdysozoa</taxon>
        <taxon>Nematoda</taxon>
        <taxon>Chromadorea</taxon>
        <taxon>Rhabditida</taxon>
        <taxon>Rhabditina</taxon>
        <taxon>Rhabditomorpha</taxon>
        <taxon>Rhabditoidea</taxon>
        <taxon>Rhabditidae</taxon>
        <taxon>Peloderinae</taxon>
        <taxon>Caenorhabditis</taxon>
    </lineage>
</organism>
<evidence type="ECO:0000313" key="2">
    <source>
        <dbReference type="Proteomes" id="UP000835052"/>
    </source>
</evidence>
<reference evidence="1" key="1">
    <citation type="submission" date="2020-10" db="EMBL/GenBank/DDBJ databases">
        <authorList>
            <person name="Kikuchi T."/>
        </authorList>
    </citation>
    <scope>NUCLEOTIDE SEQUENCE</scope>
    <source>
        <strain evidence="1">NKZ352</strain>
    </source>
</reference>
<gene>
    <name evidence="1" type="ORF">CAUJ_LOCUS12424</name>
</gene>
<comment type="caution">
    <text evidence="1">The sequence shown here is derived from an EMBL/GenBank/DDBJ whole genome shotgun (WGS) entry which is preliminary data.</text>
</comment>
<proteinExistence type="predicted"/>
<keyword evidence="2" id="KW-1185">Reference proteome</keyword>
<accession>A0A8S1HMP8</accession>
<sequence length="80" mass="8716">MNWSGSQSCGIEELVQGSRQKSGFRIQKKTEASRSATGYVLVYDPKSHMIDPVATQLRGFENFGSGNEGSIIQDPVIAHS</sequence>
<protein>
    <submittedName>
        <fullName evidence="1">Uncharacterized protein</fullName>
    </submittedName>
</protein>
<name>A0A8S1HMP8_9PELO</name>
<evidence type="ECO:0000313" key="1">
    <source>
        <dbReference type="EMBL" id="CAD6196510.1"/>
    </source>
</evidence>